<dbReference type="SUPFAM" id="SSF81301">
    <property type="entry name" value="Nucleotidyltransferase"/>
    <property type="match status" value="1"/>
</dbReference>
<dbReference type="InterPro" id="IPR043519">
    <property type="entry name" value="NT_sf"/>
</dbReference>
<dbReference type="Gene3D" id="3.30.460.10">
    <property type="entry name" value="Beta Polymerase, domain 2"/>
    <property type="match status" value="1"/>
</dbReference>
<feature type="domain" description="Polymerase beta nucleotidyltransferase" evidence="1">
    <location>
        <begin position="25"/>
        <end position="85"/>
    </location>
</feature>
<dbReference type="AlphaFoldDB" id="A0A2D3WGU6"/>
<dbReference type="Proteomes" id="UP000228859">
    <property type="component" value="Unassembled WGS sequence"/>
</dbReference>
<evidence type="ECO:0000313" key="3">
    <source>
        <dbReference type="Proteomes" id="UP000228859"/>
    </source>
</evidence>
<dbReference type="InterPro" id="IPR041633">
    <property type="entry name" value="Polbeta"/>
</dbReference>
<gene>
    <name evidence="2" type="ORF">CFH83_06660</name>
</gene>
<protein>
    <recommendedName>
        <fullName evidence="1">Polymerase beta nucleotidyltransferase domain-containing protein</fullName>
    </recommendedName>
</protein>
<name>A0A2D3WGU6_9BACT</name>
<sequence length="96" mass="10970">MIDLASENLALLKKLITEHLSECEIRVFGSRIHGTAKPYSDIDIAIKCDEPIDRHIMRALKEALQESTLPIRVDVLDWYGISEEFRGVIENGYEIL</sequence>
<dbReference type="EMBL" id="DLUI01000095">
    <property type="protein sequence ID" value="DAB38300.1"/>
    <property type="molecule type" value="Genomic_DNA"/>
</dbReference>
<comment type="caution">
    <text evidence="2">The sequence shown here is derived from an EMBL/GenBank/DDBJ whole genome shotgun (WGS) entry which is preliminary data.</text>
</comment>
<dbReference type="CDD" id="cd05403">
    <property type="entry name" value="NT_KNTase_like"/>
    <property type="match status" value="1"/>
</dbReference>
<dbReference type="Pfam" id="PF18765">
    <property type="entry name" value="Polbeta"/>
    <property type="match status" value="1"/>
</dbReference>
<proteinExistence type="predicted"/>
<evidence type="ECO:0000313" key="2">
    <source>
        <dbReference type="EMBL" id="DAB38300.1"/>
    </source>
</evidence>
<reference evidence="2 3" key="1">
    <citation type="journal article" date="2017" name="Front. Microbiol.">
        <title>Comparative Genomic Analysis of the Class Epsilonproteobacteria and Proposed Reclassification to Epsilonbacteraeota (phyl. nov.).</title>
        <authorList>
            <person name="Waite D.W."/>
            <person name="Vanwonterghem I."/>
            <person name="Rinke C."/>
            <person name="Parks D.H."/>
            <person name="Zhang Y."/>
            <person name="Takai K."/>
            <person name="Sievert S.M."/>
            <person name="Simon J."/>
            <person name="Campbell B.J."/>
            <person name="Hanson T.E."/>
            <person name="Woyke T."/>
            <person name="Klotz M.G."/>
            <person name="Hugenholtz P."/>
        </authorList>
    </citation>
    <scope>NUCLEOTIDE SEQUENCE [LARGE SCALE GENOMIC DNA]</scope>
    <source>
        <strain evidence="2">UBA12443</strain>
    </source>
</reference>
<dbReference type="RefSeq" id="WP_303663026.1">
    <property type="nucleotide sequence ID" value="NZ_DLUI01000095.1"/>
</dbReference>
<evidence type="ECO:0000259" key="1">
    <source>
        <dbReference type="Pfam" id="PF18765"/>
    </source>
</evidence>
<organism evidence="2 3">
    <name type="scientific">Sulfuricurvum kujiense</name>
    <dbReference type="NCBI Taxonomy" id="148813"/>
    <lineage>
        <taxon>Bacteria</taxon>
        <taxon>Pseudomonadati</taxon>
        <taxon>Campylobacterota</taxon>
        <taxon>Epsilonproteobacteria</taxon>
        <taxon>Campylobacterales</taxon>
        <taxon>Sulfurimonadaceae</taxon>
        <taxon>Sulfuricurvum</taxon>
    </lineage>
</organism>
<accession>A0A2D3WGU6</accession>